<dbReference type="PANTHER" id="PTHR33204:SF29">
    <property type="entry name" value="TRANSCRIPTIONAL REGULATOR"/>
    <property type="match status" value="1"/>
</dbReference>
<dbReference type="Pfam" id="PF01638">
    <property type="entry name" value="HxlR"/>
    <property type="match status" value="1"/>
</dbReference>
<keyword evidence="2" id="KW-0238">DNA-binding</keyword>
<evidence type="ECO:0000313" key="6">
    <source>
        <dbReference type="Proteomes" id="UP000280960"/>
    </source>
</evidence>
<sequence length="125" mass="13994">MSGKEQLSEGINACPVTYALKLIGGKWKIPILWVLSQNGTMRYNELKRRISGITNMMLTQSLKDLEANGLIKRVQYMEIPPRVEYSLTDAGMSLLPALAELARWGTEQMKQYNNKCDIAGGNTSQ</sequence>
<dbReference type="Gene3D" id="1.10.10.10">
    <property type="entry name" value="Winged helix-like DNA-binding domain superfamily/Winged helix DNA-binding domain"/>
    <property type="match status" value="1"/>
</dbReference>
<evidence type="ECO:0000256" key="1">
    <source>
        <dbReference type="ARBA" id="ARBA00023015"/>
    </source>
</evidence>
<evidence type="ECO:0000256" key="3">
    <source>
        <dbReference type="ARBA" id="ARBA00023163"/>
    </source>
</evidence>
<protein>
    <submittedName>
        <fullName evidence="5">Transcriptional regulator</fullName>
    </submittedName>
</protein>
<dbReference type="GO" id="GO:0003677">
    <property type="term" value="F:DNA binding"/>
    <property type="evidence" value="ECO:0007669"/>
    <property type="project" value="UniProtKB-KW"/>
</dbReference>
<dbReference type="PROSITE" id="PS51118">
    <property type="entry name" value="HTH_HXLR"/>
    <property type="match status" value="1"/>
</dbReference>
<reference evidence="5 6" key="1">
    <citation type="submission" date="2018-10" db="EMBL/GenBank/DDBJ databases">
        <authorList>
            <person name="Zhang X."/>
        </authorList>
    </citation>
    <scope>NUCLEOTIDE SEQUENCE [LARGE SCALE GENOMIC DNA]</scope>
    <source>
        <strain evidence="5 6">SK-G1</strain>
    </source>
</reference>
<organism evidence="5 6">
    <name type="scientific">Biomaibacter acetigenes</name>
    <dbReference type="NCBI Taxonomy" id="2316383"/>
    <lineage>
        <taxon>Bacteria</taxon>
        <taxon>Bacillati</taxon>
        <taxon>Bacillota</taxon>
        <taxon>Clostridia</taxon>
        <taxon>Thermosediminibacterales</taxon>
        <taxon>Tepidanaerobacteraceae</taxon>
        <taxon>Biomaibacter</taxon>
    </lineage>
</organism>
<dbReference type="EMBL" id="CP033169">
    <property type="protein sequence ID" value="AYO29405.1"/>
    <property type="molecule type" value="Genomic_DNA"/>
</dbReference>
<name>A0A3G2R280_9FIRM</name>
<dbReference type="PANTHER" id="PTHR33204">
    <property type="entry name" value="TRANSCRIPTIONAL REGULATOR, MARR FAMILY"/>
    <property type="match status" value="1"/>
</dbReference>
<proteinExistence type="predicted"/>
<accession>A0A3G2R280</accession>
<dbReference type="InterPro" id="IPR036388">
    <property type="entry name" value="WH-like_DNA-bd_sf"/>
</dbReference>
<evidence type="ECO:0000256" key="2">
    <source>
        <dbReference type="ARBA" id="ARBA00023125"/>
    </source>
</evidence>
<dbReference type="InterPro" id="IPR002577">
    <property type="entry name" value="HTH_HxlR"/>
</dbReference>
<dbReference type="InterPro" id="IPR036390">
    <property type="entry name" value="WH_DNA-bd_sf"/>
</dbReference>
<dbReference type="RefSeq" id="WP_122013876.1">
    <property type="nucleotide sequence ID" value="NZ_CP033169.1"/>
</dbReference>
<feature type="domain" description="HTH hxlR-type" evidence="4">
    <location>
        <begin position="14"/>
        <end position="113"/>
    </location>
</feature>
<keyword evidence="6" id="KW-1185">Reference proteome</keyword>
<dbReference type="Proteomes" id="UP000280960">
    <property type="component" value="Chromosome"/>
</dbReference>
<keyword evidence="1" id="KW-0805">Transcription regulation</keyword>
<evidence type="ECO:0000313" key="5">
    <source>
        <dbReference type="EMBL" id="AYO29405.1"/>
    </source>
</evidence>
<evidence type="ECO:0000259" key="4">
    <source>
        <dbReference type="PROSITE" id="PS51118"/>
    </source>
</evidence>
<dbReference type="KEGG" id="bacg:D2962_01210"/>
<dbReference type="SUPFAM" id="SSF46785">
    <property type="entry name" value="Winged helix' DNA-binding domain"/>
    <property type="match status" value="1"/>
</dbReference>
<keyword evidence="3" id="KW-0804">Transcription</keyword>
<dbReference type="AlphaFoldDB" id="A0A3G2R280"/>
<gene>
    <name evidence="5" type="ORF">D2962_01210</name>
</gene>